<dbReference type="PANTHER" id="PTHR23088">
    <property type="entry name" value="NITRILASE-RELATED"/>
    <property type="match status" value="1"/>
</dbReference>
<protein>
    <recommendedName>
        <fullName evidence="1">CN hydrolase domain-containing protein</fullName>
    </recommendedName>
</protein>
<name>A0A9W6B4J1_9FLAO</name>
<dbReference type="Pfam" id="PF00795">
    <property type="entry name" value="CN_hydrolase"/>
    <property type="match status" value="1"/>
</dbReference>
<accession>A0A9W6B4J1</accession>
<dbReference type="Proteomes" id="UP001143545">
    <property type="component" value="Unassembled WGS sequence"/>
</dbReference>
<dbReference type="InterPro" id="IPR003010">
    <property type="entry name" value="C-N_Hydrolase"/>
</dbReference>
<keyword evidence="3" id="KW-1185">Reference proteome</keyword>
<dbReference type="SUPFAM" id="SSF56317">
    <property type="entry name" value="Carbon-nitrogen hydrolase"/>
    <property type="match status" value="1"/>
</dbReference>
<sequence length="86" mass="9720">MSKINITPNEVSHWGMTLGGKIKTFNTDCGKIGIRICYGVEYLELFRLMADERMQLLFVPFLTDTQNADTCARCCAQARAIKINVM</sequence>
<comment type="caution">
    <text evidence="2">The sequence shown here is derived from an EMBL/GenBank/DDBJ whole genome shotgun (WGS) entry which is preliminary data.</text>
</comment>
<evidence type="ECO:0000313" key="3">
    <source>
        <dbReference type="Proteomes" id="UP001143545"/>
    </source>
</evidence>
<dbReference type="AlphaFoldDB" id="A0A9W6B4J1"/>
<feature type="domain" description="CN hydrolase" evidence="1">
    <location>
        <begin position="7"/>
        <end position="81"/>
    </location>
</feature>
<gene>
    <name evidence="2" type="ORF">NBRC110019_05190</name>
</gene>
<evidence type="ECO:0000259" key="1">
    <source>
        <dbReference type="Pfam" id="PF00795"/>
    </source>
</evidence>
<dbReference type="EMBL" id="BRVP01000003">
    <property type="protein sequence ID" value="GLB51480.1"/>
    <property type="molecule type" value="Genomic_DNA"/>
</dbReference>
<evidence type="ECO:0000313" key="2">
    <source>
        <dbReference type="EMBL" id="GLB51480.1"/>
    </source>
</evidence>
<dbReference type="Gene3D" id="3.60.110.10">
    <property type="entry name" value="Carbon-nitrogen hydrolase"/>
    <property type="match status" value="1"/>
</dbReference>
<dbReference type="InterPro" id="IPR036526">
    <property type="entry name" value="C-N_Hydrolase_sf"/>
</dbReference>
<dbReference type="PANTHER" id="PTHR23088:SF50">
    <property type="entry name" value="HYDROLASE YHCX"/>
    <property type="match status" value="1"/>
</dbReference>
<proteinExistence type="predicted"/>
<reference evidence="2" key="1">
    <citation type="submission" date="2022-07" db="EMBL/GenBank/DDBJ databases">
        <title>Taxonomy of Novel Oxalotrophic and Methylotrophic Bacteria.</title>
        <authorList>
            <person name="Sahin N."/>
            <person name="Tani A."/>
        </authorList>
    </citation>
    <scope>NUCLEOTIDE SEQUENCE</scope>
    <source>
        <strain evidence="2">AM327</strain>
    </source>
</reference>
<organism evidence="2 3">
    <name type="scientific">Neptunitalea chrysea</name>
    <dbReference type="NCBI Taxonomy" id="1647581"/>
    <lineage>
        <taxon>Bacteria</taxon>
        <taxon>Pseudomonadati</taxon>
        <taxon>Bacteroidota</taxon>
        <taxon>Flavobacteriia</taxon>
        <taxon>Flavobacteriales</taxon>
        <taxon>Flavobacteriaceae</taxon>
        <taxon>Neptunitalea</taxon>
    </lineage>
</organism>